<dbReference type="PANTHER" id="PTHR42939:SF3">
    <property type="entry name" value="ABC TRANSPORTER ATP-BINDING COMPONENT"/>
    <property type="match status" value="1"/>
</dbReference>
<dbReference type="CDD" id="cd03230">
    <property type="entry name" value="ABC_DR_subfamily_A"/>
    <property type="match status" value="1"/>
</dbReference>
<protein>
    <submittedName>
        <fullName evidence="5">Acetoin transport ATP-binding protein</fullName>
    </submittedName>
</protein>
<dbReference type="Proteomes" id="UP000007041">
    <property type="component" value="Chromosome"/>
</dbReference>
<dbReference type="InterPro" id="IPR003593">
    <property type="entry name" value="AAA+_ATPase"/>
</dbReference>
<accession>E3PS77</accession>
<dbReference type="SUPFAM" id="SSF52540">
    <property type="entry name" value="P-loop containing nucleoside triphosphate hydrolases"/>
    <property type="match status" value="1"/>
</dbReference>
<evidence type="ECO:0000313" key="5">
    <source>
        <dbReference type="EMBL" id="CBH21731.1"/>
    </source>
</evidence>
<dbReference type="Pfam" id="PF00005">
    <property type="entry name" value="ABC_tran"/>
    <property type="match status" value="1"/>
</dbReference>
<dbReference type="GO" id="GO:0016887">
    <property type="term" value="F:ATP hydrolysis activity"/>
    <property type="evidence" value="ECO:0007669"/>
    <property type="project" value="InterPro"/>
</dbReference>
<feature type="domain" description="ABC transporter" evidence="4">
    <location>
        <begin position="5"/>
        <end position="230"/>
    </location>
</feature>
<dbReference type="EMBL" id="FP565809">
    <property type="protein sequence ID" value="CBH21731.1"/>
    <property type="molecule type" value="Genomic_DNA"/>
</dbReference>
<dbReference type="KEGG" id="cst:CLOST_1611"/>
<dbReference type="STRING" id="1511.CLOST_1611"/>
<proteinExistence type="predicted"/>
<keyword evidence="1" id="KW-0813">Transport</keyword>
<dbReference type="GO" id="GO:0005524">
    <property type="term" value="F:ATP binding"/>
    <property type="evidence" value="ECO:0007669"/>
    <property type="project" value="UniProtKB-KW"/>
</dbReference>
<evidence type="ECO:0000256" key="2">
    <source>
        <dbReference type="ARBA" id="ARBA00022741"/>
    </source>
</evidence>
<dbReference type="PANTHER" id="PTHR42939">
    <property type="entry name" value="ABC TRANSPORTER ATP-BINDING PROTEIN ALBC-RELATED"/>
    <property type="match status" value="1"/>
</dbReference>
<dbReference type="HOGENOM" id="CLU_000604_1_2_9"/>
<keyword evidence="3 5" id="KW-0067">ATP-binding</keyword>
<dbReference type="InterPro" id="IPR051782">
    <property type="entry name" value="ABC_Transporter_VariousFunc"/>
</dbReference>
<keyword evidence="6" id="KW-1185">Reference proteome</keyword>
<gene>
    <name evidence="5" type="ordered locus">CLOST_1611</name>
</gene>
<reference evidence="6" key="1">
    <citation type="journal article" date="2010" name="BMC Genomics">
        <title>Clostridium sticklandii, a specialist in amino acid degradation:revisiting its metabolism through its genome sequence.</title>
        <authorList>
            <person name="Fonknechten N."/>
            <person name="Chaussonnerie S."/>
            <person name="Tricot S."/>
            <person name="Lajus A."/>
            <person name="Andreesen J.R."/>
            <person name="Perchat N."/>
            <person name="Pelletier E."/>
            <person name="Gouyvenoux M."/>
            <person name="Barbe V."/>
            <person name="Salanoubat M."/>
            <person name="Le Paslier D."/>
            <person name="Weissenbach J."/>
            <person name="Cohen G.N."/>
            <person name="Kreimeyer A."/>
        </authorList>
    </citation>
    <scope>NUCLEOTIDE SEQUENCE [LARGE SCALE GENOMIC DNA]</scope>
    <source>
        <strain evidence="6">ATCC 12662 / DSM 519 / JCM 1433 / CCUG 9281 / NCIMB 10654 / HF</strain>
    </source>
</reference>
<dbReference type="Gene3D" id="3.40.50.300">
    <property type="entry name" value="P-loop containing nucleotide triphosphate hydrolases"/>
    <property type="match status" value="1"/>
</dbReference>
<evidence type="ECO:0000313" key="6">
    <source>
        <dbReference type="Proteomes" id="UP000007041"/>
    </source>
</evidence>
<dbReference type="AlphaFoldDB" id="E3PS77"/>
<name>E3PS77_ACESD</name>
<dbReference type="BioCyc" id="CSTI499177:GJE9-1665-MONOMER"/>
<dbReference type="SMART" id="SM00382">
    <property type="entry name" value="AAA"/>
    <property type="match status" value="1"/>
</dbReference>
<evidence type="ECO:0000259" key="4">
    <source>
        <dbReference type="PROSITE" id="PS50893"/>
    </source>
</evidence>
<keyword evidence="2" id="KW-0547">Nucleotide-binding</keyword>
<organism evidence="5 6">
    <name type="scientific">Acetoanaerobium sticklandii (strain ATCC 12662 / DSM 519 / JCM 1433 / CCUG 9281 / NCIMB 10654 / HF)</name>
    <name type="common">Clostridium sticklandii</name>
    <dbReference type="NCBI Taxonomy" id="499177"/>
    <lineage>
        <taxon>Bacteria</taxon>
        <taxon>Bacillati</taxon>
        <taxon>Bacillota</taxon>
        <taxon>Clostridia</taxon>
        <taxon>Peptostreptococcales</taxon>
        <taxon>Filifactoraceae</taxon>
        <taxon>Acetoanaerobium</taxon>
    </lineage>
</organism>
<dbReference type="eggNOG" id="COG1131">
    <property type="taxonomic scope" value="Bacteria"/>
</dbReference>
<dbReference type="InterPro" id="IPR027417">
    <property type="entry name" value="P-loop_NTPase"/>
</dbReference>
<dbReference type="InterPro" id="IPR003439">
    <property type="entry name" value="ABC_transporter-like_ATP-bd"/>
</dbReference>
<evidence type="ECO:0000256" key="1">
    <source>
        <dbReference type="ARBA" id="ARBA00022448"/>
    </source>
</evidence>
<sequence>MKKMIIGNNIYKRYSNDPVIKGVDINLKAGSIYGLIGPNGAGKTTLIKLLAGIYMPDEGSVTLDGIDIASSHEIRSCIGYVPDNLNFYPTFTVKEMKEFYKGMCKNWNEERYQILREIFTFSEKKRIKHLSKGMKTQLSLLINLSCMPKVILMDEPTSGLDPFVRREVLNLIVQDVSSRDTSVLISTHNISELEQVSDRVGFMDKGKIILQDDMEDLKYKYKKIQIAFETAMPKAFEEEFKLLSIKHYGKVYEIVIDEHYEIFKSNAIKYNPIIMEKLDMTLEEIFIHRMGGEGYAVKNIAI</sequence>
<evidence type="ECO:0000256" key="3">
    <source>
        <dbReference type="ARBA" id="ARBA00022840"/>
    </source>
</evidence>
<dbReference type="PROSITE" id="PS50893">
    <property type="entry name" value="ABC_TRANSPORTER_2"/>
    <property type="match status" value="1"/>
</dbReference>